<feature type="compositionally biased region" description="Polar residues" evidence="1">
    <location>
        <begin position="588"/>
        <end position="617"/>
    </location>
</feature>
<feature type="compositionally biased region" description="Low complexity" evidence="1">
    <location>
        <begin position="483"/>
        <end position="502"/>
    </location>
</feature>
<feature type="compositionally biased region" description="Basic residues" evidence="1">
    <location>
        <begin position="453"/>
        <end position="482"/>
    </location>
</feature>
<feature type="compositionally biased region" description="Low complexity" evidence="1">
    <location>
        <begin position="662"/>
        <end position="676"/>
    </location>
</feature>
<feature type="compositionally biased region" description="Basic and acidic residues" evidence="1">
    <location>
        <begin position="115"/>
        <end position="132"/>
    </location>
</feature>
<reference evidence="3" key="2">
    <citation type="submission" date="2023-11" db="UniProtKB">
        <authorList>
            <consortium name="WormBaseParasite"/>
        </authorList>
    </citation>
    <scope>IDENTIFICATION</scope>
</reference>
<evidence type="ECO:0000256" key="1">
    <source>
        <dbReference type="SAM" id="MobiDB-lite"/>
    </source>
</evidence>
<dbReference type="AlphaFoldDB" id="A0AA85JKA7"/>
<feature type="compositionally biased region" description="Basic and acidic residues" evidence="1">
    <location>
        <begin position="531"/>
        <end position="545"/>
    </location>
</feature>
<feature type="compositionally biased region" description="Low complexity" evidence="1">
    <location>
        <begin position="278"/>
        <end position="297"/>
    </location>
</feature>
<organism evidence="2 3">
    <name type="scientific">Trichobilharzia regenti</name>
    <name type="common">Nasal bird schistosome</name>
    <dbReference type="NCBI Taxonomy" id="157069"/>
    <lineage>
        <taxon>Eukaryota</taxon>
        <taxon>Metazoa</taxon>
        <taxon>Spiralia</taxon>
        <taxon>Lophotrochozoa</taxon>
        <taxon>Platyhelminthes</taxon>
        <taxon>Trematoda</taxon>
        <taxon>Digenea</taxon>
        <taxon>Strigeidida</taxon>
        <taxon>Schistosomatoidea</taxon>
        <taxon>Schistosomatidae</taxon>
        <taxon>Trichobilharzia</taxon>
    </lineage>
</organism>
<feature type="compositionally biased region" description="Polar residues" evidence="1">
    <location>
        <begin position="744"/>
        <end position="754"/>
    </location>
</feature>
<feature type="region of interest" description="Disordered" evidence="1">
    <location>
        <begin position="262"/>
        <end position="569"/>
    </location>
</feature>
<feature type="compositionally biased region" description="Basic and acidic residues" evidence="1">
    <location>
        <begin position="50"/>
        <end position="73"/>
    </location>
</feature>
<reference evidence="2" key="1">
    <citation type="submission" date="2022-06" db="EMBL/GenBank/DDBJ databases">
        <authorList>
            <person name="Berger JAMES D."/>
            <person name="Berger JAMES D."/>
        </authorList>
    </citation>
    <scope>NUCLEOTIDE SEQUENCE [LARGE SCALE GENOMIC DNA]</scope>
</reference>
<keyword evidence="2" id="KW-1185">Reference proteome</keyword>
<proteinExistence type="predicted"/>
<dbReference type="WBParaSite" id="TREG1_25230.2">
    <property type="protein sequence ID" value="TREG1_25230.2"/>
    <property type="gene ID" value="TREG1_25230"/>
</dbReference>
<feature type="compositionally biased region" description="Polar residues" evidence="1">
    <location>
        <begin position="625"/>
        <end position="638"/>
    </location>
</feature>
<feature type="region of interest" description="Disordered" evidence="1">
    <location>
        <begin position="586"/>
        <end position="679"/>
    </location>
</feature>
<feature type="region of interest" description="Disordered" evidence="1">
    <location>
        <begin position="703"/>
        <end position="758"/>
    </location>
</feature>
<evidence type="ECO:0000313" key="3">
    <source>
        <dbReference type="WBParaSite" id="TREG1_25230.2"/>
    </source>
</evidence>
<sequence length="903" mass="100151">MSADRIVRLGSSKSRSGSGEYEGCKKHSSSVSQSEVSGFKVEDTNICTSESEKNGKHVKSDSRDSDFDHDAQLRHGSLSSPVKQSGLPKKLLHPAQFERSNLDDHNKIISGTHHIKSESSHSSRSLHEERSIKKSSQVNKHSTSTKHKTDLSSSHSTENTTHSTHNRSRIGSNSLVPYISTDDELPHDNKNHSYPKRKMRRKDDDAVLPKSYALPESNATNLNSSLKGQTSEILKSVKVIKSTARSTWDSSDSDFDSTVVRTEKASESENTIPVYNHTSNLSSSSRKTSHSTANKLSSSRKSKSNPTTKRKNDTYSKDDSVNSKEARSKLSSSDSDYRRRERNSNRQRSSKRRRKSVSSRASDGSRGTHRAKNTADDISPNHKRSLSHGSSSYHSSMSRSQYSSRTESSCQYDRRKRSYLKSKTYSSRSSAGTSRSYRSSYSSRSRSNSARTPRYRRHVRSSYRRRHRHRSYSVRSRSRSRSSHSTDSSFSSQSSRSSPSRYFSRRNVSKKRSSSRRSRTPLYRPSSSFKKVSDDHVRSTPERRVAHLGSNLDDKTNSPYGDSKPKSYIPSINETVSAAVKRVLGDGQSKNQKISHESTISKNDNCTTESNSANNSKLADEYNSDSRSQPSTSSNVTESNDKTFSPPVLVDIPLPQDALHQSSDNSNNNSNNSNKSATCIGPQVSADLAKRFGLSVADTTVKSETTDSIATVSSSSTTVVTSESSQLQNTSNSSCDTVSSSATKNTDTEVTSANPPEFTIPPEQAELYRPLQEQAKEHALRRTGMLMSDESKFQLMQQQQQQAQRQLFLLLQQQQQNQPSVVFSPAGVIYSTPSLLPFYATSSTPLLSSIPSSNVVATGNVNITDLSVPQQLSALCGAAYQQQVSFRIVFFEISLTDGYRNIT</sequence>
<feature type="compositionally biased region" description="Basic residues" evidence="1">
    <location>
        <begin position="503"/>
        <end position="519"/>
    </location>
</feature>
<feature type="compositionally biased region" description="Low complexity" evidence="1">
    <location>
        <begin position="421"/>
        <end position="452"/>
    </location>
</feature>
<feature type="region of interest" description="Disordered" evidence="1">
    <location>
        <begin position="1"/>
        <end position="223"/>
    </location>
</feature>
<feature type="compositionally biased region" description="Low complexity" evidence="1">
    <location>
        <begin position="10"/>
        <end position="19"/>
    </location>
</feature>
<feature type="compositionally biased region" description="Low complexity" evidence="1">
    <location>
        <begin position="387"/>
        <end position="409"/>
    </location>
</feature>
<feature type="compositionally biased region" description="Basic and acidic residues" evidence="1">
    <location>
        <begin position="335"/>
        <end position="344"/>
    </location>
</feature>
<name>A0AA85JKA7_TRIRE</name>
<dbReference type="Proteomes" id="UP000050795">
    <property type="component" value="Unassembled WGS sequence"/>
</dbReference>
<feature type="compositionally biased region" description="Basic residues" evidence="1">
    <location>
        <begin position="348"/>
        <end position="357"/>
    </location>
</feature>
<protein>
    <submittedName>
        <fullName evidence="3">Protein kinase domain-containing protein</fullName>
    </submittedName>
</protein>
<feature type="compositionally biased region" description="Low complexity" evidence="1">
    <location>
        <begin position="706"/>
        <end position="743"/>
    </location>
</feature>
<feature type="compositionally biased region" description="Polar residues" evidence="1">
    <location>
        <begin position="268"/>
        <end position="277"/>
    </location>
</feature>
<evidence type="ECO:0000313" key="2">
    <source>
        <dbReference type="Proteomes" id="UP000050795"/>
    </source>
</evidence>
<feature type="compositionally biased region" description="Low complexity" evidence="1">
    <location>
        <begin position="152"/>
        <end position="163"/>
    </location>
</feature>
<feature type="compositionally biased region" description="Basic and acidic residues" evidence="1">
    <location>
        <begin position="310"/>
        <end position="328"/>
    </location>
</feature>
<accession>A0AA85JKA7</accession>